<evidence type="ECO:0000313" key="10">
    <source>
        <dbReference type="EMBL" id="PVD37376.1"/>
    </source>
</evidence>
<feature type="transmembrane region" description="Helical" evidence="8">
    <location>
        <begin position="93"/>
        <end position="112"/>
    </location>
</feature>
<feature type="transmembrane region" description="Helical" evidence="8">
    <location>
        <begin position="252"/>
        <end position="272"/>
    </location>
</feature>
<dbReference type="GO" id="GO:0016717">
    <property type="term" value="F:oxidoreductase activity, acting on paired donors, with oxidation of a pair of donors resulting in the reduction of molecular oxygen to two molecules of water"/>
    <property type="evidence" value="ECO:0007669"/>
    <property type="project" value="TreeGrafter"/>
</dbReference>
<comment type="subcellular location">
    <subcellularLocation>
        <location evidence="1">Membrane</location>
        <topology evidence="1">Multi-pass membrane protein</topology>
    </subcellularLocation>
</comment>
<dbReference type="PANTHER" id="PTHR19353:SF88">
    <property type="entry name" value="DELTA(5) FATTY ACID DESATURASE FAT-4"/>
    <property type="match status" value="1"/>
</dbReference>
<evidence type="ECO:0000256" key="4">
    <source>
        <dbReference type="ARBA" id="ARBA00022989"/>
    </source>
</evidence>
<dbReference type="InterPro" id="IPR005804">
    <property type="entry name" value="FA_desaturase_dom"/>
</dbReference>
<dbReference type="STRING" id="400727.A0A2T7PVB9"/>
<evidence type="ECO:0000256" key="1">
    <source>
        <dbReference type="ARBA" id="ARBA00004141"/>
    </source>
</evidence>
<comment type="caution">
    <text evidence="10">The sequence shown here is derived from an EMBL/GenBank/DDBJ whole genome shotgun (WGS) entry which is preliminary data.</text>
</comment>
<gene>
    <name evidence="10" type="ORF">C0Q70_04375</name>
</gene>
<name>A0A2T7PVB9_POMCA</name>
<keyword evidence="6" id="KW-0443">Lipid metabolism</keyword>
<evidence type="ECO:0000256" key="3">
    <source>
        <dbReference type="ARBA" id="ARBA00022692"/>
    </source>
</evidence>
<keyword evidence="4 8" id="KW-1133">Transmembrane helix</keyword>
<evidence type="ECO:0000259" key="9">
    <source>
        <dbReference type="Pfam" id="PF00487"/>
    </source>
</evidence>
<evidence type="ECO:0000313" key="11">
    <source>
        <dbReference type="Proteomes" id="UP000245119"/>
    </source>
</evidence>
<feature type="transmembrane region" description="Helical" evidence="8">
    <location>
        <begin position="199"/>
        <end position="216"/>
    </location>
</feature>
<organism evidence="10 11">
    <name type="scientific">Pomacea canaliculata</name>
    <name type="common">Golden apple snail</name>
    <dbReference type="NCBI Taxonomy" id="400727"/>
    <lineage>
        <taxon>Eukaryota</taxon>
        <taxon>Metazoa</taxon>
        <taxon>Spiralia</taxon>
        <taxon>Lophotrochozoa</taxon>
        <taxon>Mollusca</taxon>
        <taxon>Gastropoda</taxon>
        <taxon>Caenogastropoda</taxon>
        <taxon>Architaenioglossa</taxon>
        <taxon>Ampullarioidea</taxon>
        <taxon>Ampullariidae</taxon>
        <taxon>Pomacea</taxon>
    </lineage>
</organism>
<keyword evidence="5" id="KW-0560">Oxidoreductase</keyword>
<dbReference type="PIRSF" id="PIRSF015921">
    <property type="entry name" value="FA_sphinglp_des"/>
    <property type="match status" value="1"/>
</dbReference>
<dbReference type="Proteomes" id="UP000245119">
    <property type="component" value="Linkage Group LG2"/>
</dbReference>
<sequence>MSEKAITDFFQDAWVAFHGNKDFASKYLKSLYIGDVADYKPTPVQQDFRLLRQTVEDNGWLRPDPVFFITHFLSLLFFDAMAVWILWQFGTGWLPWVAAIVLFATAQAQAGWTQHDYGHQSVFRSSKINHLFHHLTVGVLKGASSHWWNFRHSQHHAKPNKLRKDPDVEMAYVFLLGKELPREWGAKQRGIMPYSYQHFYFFLLGPPLLLPLYFHYEIIYFCMKRRDYLDLFLAITYLIRIGYTYTPFLSGWGTIIFYFLARVLESHWFVWITQMNHIPNDICYDQKDEDWFTMQLRATSNVNSSPFFDWFSGHLNYQIEHHLFPTMPRHNYAKVAPLVKSLCEKHGIEYRSKTWYKAFADIVWSLRASGQIWYKAYYE</sequence>
<dbReference type="InterPro" id="IPR012171">
    <property type="entry name" value="Fatty_acid_desaturase"/>
</dbReference>
<dbReference type="CDD" id="cd03506">
    <property type="entry name" value="Delta6-FADS-like"/>
    <property type="match status" value="1"/>
</dbReference>
<evidence type="ECO:0000256" key="2">
    <source>
        <dbReference type="ARBA" id="ARBA00009295"/>
    </source>
</evidence>
<evidence type="ECO:0000256" key="5">
    <source>
        <dbReference type="ARBA" id="ARBA00023002"/>
    </source>
</evidence>
<feature type="domain" description="Fatty acid desaturase" evidence="9">
    <location>
        <begin position="92"/>
        <end position="353"/>
    </location>
</feature>
<dbReference type="EMBL" id="PZQS01000002">
    <property type="protein sequence ID" value="PVD37376.1"/>
    <property type="molecule type" value="Genomic_DNA"/>
</dbReference>
<accession>A0A2T7PVB9</accession>
<comment type="similarity">
    <text evidence="2">Belongs to the fatty acid desaturase type 1 family.</text>
</comment>
<evidence type="ECO:0000256" key="6">
    <source>
        <dbReference type="ARBA" id="ARBA00023098"/>
    </source>
</evidence>
<evidence type="ECO:0000256" key="7">
    <source>
        <dbReference type="ARBA" id="ARBA00023136"/>
    </source>
</evidence>
<dbReference type="Pfam" id="PF00487">
    <property type="entry name" value="FA_desaturase"/>
    <property type="match status" value="1"/>
</dbReference>
<dbReference type="OrthoDB" id="260091at2759"/>
<dbReference type="AlphaFoldDB" id="A0A2T7PVB9"/>
<dbReference type="GO" id="GO:0016020">
    <property type="term" value="C:membrane"/>
    <property type="evidence" value="ECO:0007669"/>
    <property type="project" value="UniProtKB-SubCell"/>
</dbReference>
<keyword evidence="3 8" id="KW-0812">Transmembrane</keyword>
<dbReference type="PANTHER" id="PTHR19353">
    <property type="entry name" value="FATTY ACID DESATURASE 2"/>
    <property type="match status" value="1"/>
</dbReference>
<keyword evidence="11" id="KW-1185">Reference proteome</keyword>
<reference evidence="10 11" key="1">
    <citation type="submission" date="2018-04" db="EMBL/GenBank/DDBJ databases">
        <title>The genome of golden apple snail Pomacea canaliculata provides insight into stress tolerance and invasive adaptation.</title>
        <authorList>
            <person name="Liu C."/>
            <person name="Liu B."/>
            <person name="Ren Y."/>
            <person name="Zhang Y."/>
            <person name="Wang H."/>
            <person name="Li S."/>
            <person name="Jiang F."/>
            <person name="Yin L."/>
            <person name="Zhang G."/>
            <person name="Qian W."/>
            <person name="Fan W."/>
        </authorList>
    </citation>
    <scope>NUCLEOTIDE SEQUENCE [LARGE SCALE GENOMIC DNA]</scope>
    <source>
        <strain evidence="10">SZHN2017</strain>
        <tissue evidence="10">Muscle</tissue>
    </source>
</reference>
<dbReference type="GO" id="GO:0006629">
    <property type="term" value="P:lipid metabolic process"/>
    <property type="evidence" value="ECO:0007669"/>
    <property type="project" value="UniProtKB-KW"/>
</dbReference>
<proteinExistence type="inferred from homology"/>
<protein>
    <recommendedName>
        <fullName evidence="9">Fatty acid desaturase domain-containing protein</fullName>
    </recommendedName>
</protein>
<evidence type="ECO:0000256" key="8">
    <source>
        <dbReference type="SAM" id="Phobius"/>
    </source>
</evidence>
<keyword evidence="7 8" id="KW-0472">Membrane</keyword>